<evidence type="ECO:0000313" key="1">
    <source>
        <dbReference type="EMBL" id="MET4723258.1"/>
    </source>
</evidence>
<sequence length="55" mass="5835">MSIPTDQLLPHVAVVQVEVRLALPATHAVVLLLTTKWFSEPAMPIVSPASAVAFA</sequence>
<proteinExistence type="predicted"/>
<comment type="caution">
    <text evidence="1">The sequence shown here is derived from an EMBL/GenBank/DDBJ whole genome shotgun (WGS) entry which is preliminary data.</text>
</comment>
<dbReference type="EMBL" id="JBEPTQ010000002">
    <property type="protein sequence ID" value="MET4723258.1"/>
    <property type="molecule type" value="Genomic_DNA"/>
</dbReference>
<name>A0ABV2S247_BRAJP</name>
<reference evidence="1 2" key="1">
    <citation type="submission" date="2024-06" db="EMBL/GenBank/DDBJ databases">
        <title>Genomic Encyclopedia of Type Strains, Phase V (KMG-V): Genome sequencing to study the core and pangenomes of soil and plant-associated prokaryotes.</title>
        <authorList>
            <person name="Whitman W."/>
        </authorList>
    </citation>
    <scope>NUCLEOTIDE SEQUENCE [LARGE SCALE GENOMIC DNA]</scope>
    <source>
        <strain evidence="1 2">USDA 160</strain>
    </source>
</reference>
<protein>
    <recommendedName>
        <fullName evidence="3">Transposase</fullName>
    </recommendedName>
</protein>
<gene>
    <name evidence="1" type="ORF">ABIF63_007364</name>
</gene>
<keyword evidence="2" id="KW-1185">Reference proteome</keyword>
<dbReference type="Proteomes" id="UP001549291">
    <property type="component" value="Unassembled WGS sequence"/>
</dbReference>
<evidence type="ECO:0000313" key="2">
    <source>
        <dbReference type="Proteomes" id="UP001549291"/>
    </source>
</evidence>
<evidence type="ECO:0008006" key="3">
    <source>
        <dbReference type="Google" id="ProtNLM"/>
    </source>
</evidence>
<organism evidence="1 2">
    <name type="scientific">Bradyrhizobium japonicum</name>
    <dbReference type="NCBI Taxonomy" id="375"/>
    <lineage>
        <taxon>Bacteria</taxon>
        <taxon>Pseudomonadati</taxon>
        <taxon>Pseudomonadota</taxon>
        <taxon>Alphaproteobacteria</taxon>
        <taxon>Hyphomicrobiales</taxon>
        <taxon>Nitrobacteraceae</taxon>
        <taxon>Bradyrhizobium</taxon>
    </lineage>
</organism>
<accession>A0ABV2S247</accession>